<feature type="signal peptide" evidence="1">
    <location>
        <begin position="1"/>
        <end position="28"/>
    </location>
</feature>
<evidence type="ECO:0000313" key="2">
    <source>
        <dbReference type="EMBL" id="MDC3984738.1"/>
    </source>
</evidence>
<sequence length="308" mass="32783">MNPGTTLLRCASPFVFIAMSLYGLGCMADPEDPGWDPEGEVLGEAHLGSGGDPGTTNHLRYRVTHNHGVQRTVRVIGNAALAPSGFLPSMPDMPSPSAAGEWAGARVEFLEKLIGCALAEGTTVGDTGHIVGYMTSGGFSVPVFQQYHGEIGLAPDWSTRALTTDEKRWVTACVVARTNRYGATINILLGGAHPEITYRASEAYPYTVPESTVWGNMFDSTMPLGSNTDSTPAFNAYICSDVTFCSSAEGATLRACDATYTPCGFSYMGLCDTFDAFCSDPLHSTFEGCSNRSYAIHSYLKASDATCP</sequence>
<gene>
    <name evidence="2" type="ORF">KEG57_29930</name>
</gene>
<name>A0A9X3X9Q4_9BACT</name>
<feature type="chain" id="PRO_5040883150" description="Lipoprotein" evidence="1">
    <location>
        <begin position="29"/>
        <end position="308"/>
    </location>
</feature>
<evidence type="ECO:0000313" key="3">
    <source>
        <dbReference type="Proteomes" id="UP001151081"/>
    </source>
</evidence>
<dbReference type="RefSeq" id="WP_272421818.1">
    <property type="nucleotide sequence ID" value="NZ_JAGTJJ010000023.1"/>
</dbReference>
<evidence type="ECO:0008006" key="4">
    <source>
        <dbReference type="Google" id="ProtNLM"/>
    </source>
</evidence>
<dbReference type="Proteomes" id="UP001151081">
    <property type="component" value="Unassembled WGS sequence"/>
</dbReference>
<proteinExistence type="predicted"/>
<comment type="caution">
    <text evidence="2">The sequence shown here is derived from an EMBL/GenBank/DDBJ whole genome shotgun (WGS) entry which is preliminary data.</text>
</comment>
<keyword evidence="1" id="KW-0732">Signal</keyword>
<dbReference type="EMBL" id="JAGTJJ010000023">
    <property type="protein sequence ID" value="MDC3984738.1"/>
    <property type="molecule type" value="Genomic_DNA"/>
</dbReference>
<keyword evidence="3" id="KW-1185">Reference proteome</keyword>
<evidence type="ECO:0000256" key="1">
    <source>
        <dbReference type="SAM" id="SignalP"/>
    </source>
</evidence>
<accession>A0A9X3X9Q4</accession>
<protein>
    <recommendedName>
        <fullName evidence="4">Lipoprotein</fullName>
    </recommendedName>
</protein>
<reference evidence="2 3" key="1">
    <citation type="submission" date="2021-04" db="EMBL/GenBank/DDBJ databases">
        <title>Genome analysis of Polyangium sp.</title>
        <authorList>
            <person name="Li Y."/>
            <person name="Wang J."/>
        </authorList>
    </citation>
    <scope>NUCLEOTIDE SEQUENCE [LARGE SCALE GENOMIC DNA]</scope>
    <source>
        <strain evidence="2 3">SDU14</strain>
    </source>
</reference>
<organism evidence="2 3">
    <name type="scientific">Polyangium jinanense</name>
    <dbReference type="NCBI Taxonomy" id="2829994"/>
    <lineage>
        <taxon>Bacteria</taxon>
        <taxon>Pseudomonadati</taxon>
        <taxon>Myxococcota</taxon>
        <taxon>Polyangia</taxon>
        <taxon>Polyangiales</taxon>
        <taxon>Polyangiaceae</taxon>
        <taxon>Polyangium</taxon>
    </lineage>
</organism>
<dbReference type="AlphaFoldDB" id="A0A9X3X9Q4"/>